<feature type="region of interest" description="Disordered" evidence="1">
    <location>
        <begin position="34"/>
        <end position="64"/>
    </location>
</feature>
<accession>A0A0J7LYN7</accession>
<evidence type="ECO:0000256" key="1">
    <source>
        <dbReference type="SAM" id="MobiDB-lite"/>
    </source>
</evidence>
<dbReference type="STRING" id="1658765.Msub_10176"/>
<dbReference type="InterPro" id="IPR006522">
    <property type="entry name" value="Phage_virion_morphogenesis"/>
</dbReference>
<dbReference type="Pfam" id="PF05069">
    <property type="entry name" value="Phage_tail_S"/>
    <property type="match status" value="1"/>
</dbReference>
<organism evidence="2 3">
    <name type="scientific">Marinobacter subterrani</name>
    <dbReference type="NCBI Taxonomy" id="1658765"/>
    <lineage>
        <taxon>Bacteria</taxon>
        <taxon>Pseudomonadati</taxon>
        <taxon>Pseudomonadota</taxon>
        <taxon>Gammaproteobacteria</taxon>
        <taxon>Pseudomonadales</taxon>
        <taxon>Marinobacteraceae</taxon>
        <taxon>Marinobacter</taxon>
    </lineage>
</organism>
<protein>
    <submittedName>
        <fullName evidence="2">Phage virion morphogenesis (Putative tail completion) protein</fullName>
    </submittedName>
</protein>
<sequence>MSVSLRTDFSDIERLQARIGRLANPDRRVLGEQLGSLVESQTRRRLSEDQESPDGVPWATWTPDYAKSRHGGQSLLQGEGDLSDSITFDVQNDQVEVGSNLIYARIHQEGGEAGMAPGPAGIPARPYLGFSNDNLAEIQAVADRWLDRHLEQA</sequence>
<dbReference type="RefSeq" id="WP_048494275.1">
    <property type="nucleotide sequence ID" value="NZ_LFBU01000001.1"/>
</dbReference>
<dbReference type="AlphaFoldDB" id="A0A0J7LYN7"/>
<keyword evidence="3" id="KW-1185">Reference proteome</keyword>
<proteinExistence type="predicted"/>
<evidence type="ECO:0000313" key="2">
    <source>
        <dbReference type="EMBL" id="KMQ74005.1"/>
    </source>
</evidence>
<name>A0A0J7LYN7_9GAMM</name>
<gene>
    <name evidence="2" type="ORF">Msub_10176</name>
</gene>
<dbReference type="OrthoDB" id="2081253at2"/>
<dbReference type="NCBIfam" id="TIGR01635">
    <property type="entry name" value="tail_comp_S"/>
    <property type="match status" value="1"/>
</dbReference>
<comment type="caution">
    <text evidence="2">The sequence shown here is derived from an EMBL/GenBank/DDBJ whole genome shotgun (WGS) entry which is preliminary data.</text>
</comment>
<reference evidence="2 3" key="1">
    <citation type="submission" date="2015-06" db="EMBL/GenBank/DDBJ databases">
        <title>Marinobacter subterrani, a genetically tractable neutrophilic iron-oxidizing strain isolated from the Soudan Iron Mine.</title>
        <authorList>
            <person name="Bonis B.M."/>
            <person name="Gralnick J.A."/>
        </authorList>
    </citation>
    <scope>NUCLEOTIDE SEQUENCE [LARGE SCALE GENOMIC DNA]</scope>
    <source>
        <strain evidence="2 3">JG233</strain>
    </source>
</reference>
<dbReference type="PATRIC" id="fig|1658765.3.peg.169"/>
<evidence type="ECO:0000313" key="3">
    <source>
        <dbReference type="Proteomes" id="UP000036102"/>
    </source>
</evidence>
<dbReference type="EMBL" id="LFBU01000001">
    <property type="protein sequence ID" value="KMQ74005.1"/>
    <property type="molecule type" value="Genomic_DNA"/>
</dbReference>
<dbReference type="Proteomes" id="UP000036102">
    <property type="component" value="Unassembled WGS sequence"/>
</dbReference>